<comment type="caution">
    <text evidence="1">The sequence shown here is derived from an EMBL/GenBank/DDBJ whole genome shotgun (WGS) entry which is preliminary data.</text>
</comment>
<evidence type="ECO:0000313" key="1">
    <source>
        <dbReference type="EMBL" id="KAI5675995.1"/>
    </source>
</evidence>
<proteinExistence type="predicted"/>
<keyword evidence="2" id="KW-1185">Reference proteome</keyword>
<accession>A0ACC0BTH5</accession>
<reference evidence="2" key="1">
    <citation type="journal article" date="2023" name="Nat. Plants">
        <title>Single-cell RNA sequencing provides a high-resolution roadmap for understanding the multicellular compartmentation of specialized metabolism.</title>
        <authorList>
            <person name="Sun S."/>
            <person name="Shen X."/>
            <person name="Li Y."/>
            <person name="Li Y."/>
            <person name="Wang S."/>
            <person name="Li R."/>
            <person name="Zhang H."/>
            <person name="Shen G."/>
            <person name="Guo B."/>
            <person name="Wei J."/>
            <person name="Xu J."/>
            <person name="St-Pierre B."/>
            <person name="Chen S."/>
            <person name="Sun C."/>
        </authorList>
    </citation>
    <scope>NUCLEOTIDE SEQUENCE [LARGE SCALE GENOMIC DNA]</scope>
</reference>
<dbReference type="EMBL" id="CM044702">
    <property type="protein sequence ID" value="KAI5675995.1"/>
    <property type="molecule type" value="Genomic_DNA"/>
</dbReference>
<gene>
    <name evidence="1" type="ORF">M9H77_06945</name>
</gene>
<organism evidence="1 2">
    <name type="scientific">Catharanthus roseus</name>
    <name type="common">Madagascar periwinkle</name>
    <name type="synonym">Vinca rosea</name>
    <dbReference type="NCBI Taxonomy" id="4058"/>
    <lineage>
        <taxon>Eukaryota</taxon>
        <taxon>Viridiplantae</taxon>
        <taxon>Streptophyta</taxon>
        <taxon>Embryophyta</taxon>
        <taxon>Tracheophyta</taxon>
        <taxon>Spermatophyta</taxon>
        <taxon>Magnoliopsida</taxon>
        <taxon>eudicotyledons</taxon>
        <taxon>Gunneridae</taxon>
        <taxon>Pentapetalae</taxon>
        <taxon>asterids</taxon>
        <taxon>lamiids</taxon>
        <taxon>Gentianales</taxon>
        <taxon>Apocynaceae</taxon>
        <taxon>Rauvolfioideae</taxon>
        <taxon>Vinceae</taxon>
        <taxon>Catharanthinae</taxon>
        <taxon>Catharanthus</taxon>
    </lineage>
</organism>
<name>A0ACC0BTH5_CATRO</name>
<evidence type="ECO:0000313" key="2">
    <source>
        <dbReference type="Proteomes" id="UP001060085"/>
    </source>
</evidence>
<dbReference type="Proteomes" id="UP001060085">
    <property type="component" value="Linkage Group LG02"/>
</dbReference>
<protein>
    <submittedName>
        <fullName evidence="1">Uncharacterized protein</fullName>
    </submittedName>
</protein>
<sequence>MGASLKNKRVQEKEQREKEIVLLEKRIEDKGRNMEKELGNSLEDLPISLSLIPSIMFLLLIVSYASTYLSSHVLLEDSLLHSGSTLDTSCYDFRVKNNASIESKVVGFGLDGALFDILHDKCLVKFVEKVGYVSSFLDTLMENHNGFVSLNQLMSFVSGQVEFSCNEQKLSNVINSLNTLFENTFRFKFYHLHFKKFLLKDFENQMGTNLEFSKVNLFGI</sequence>